<evidence type="ECO:0000256" key="8">
    <source>
        <dbReference type="SAM" id="MobiDB-lite"/>
    </source>
</evidence>
<dbReference type="EMBL" id="JACJHR010000012">
    <property type="protein sequence ID" value="MBB2499616.1"/>
    <property type="molecule type" value="Genomic_DNA"/>
</dbReference>
<protein>
    <submittedName>
        <fullName evidence="11">Exopolysaccharide biosynthesis protein</fullName>
    </submittedName>
    <submittedName>
        <fullName evidence="12">Uncharacterized protein involved in exopolysaccharide biosynthesis</fullName>
    </submittedName>
</protein>
<keyword evidence="6 9" id="KW-0472">Membrane</keyword>
<dbReference type="AlphaFoldDB" id="A0A2N3WEE5"/>
<evidence type="ECO:0000256" key="6">
    <source>
        <dbReference type="ARBA" id="ARBA00023136"/>
    </source>
</evidence>
<evidence type="ECO:0000256" key="4">
    <source>
        <dbReference type="ARBA" id="ARBA00022692"/>
    </source>
</evidence>
<comment type="subcellular location">
    <subcellularLocation>
        <location evidence="1">Cell membrane</location>
        <topology evidence="1">Multi-pass membrane protein</topology>
    </subcellularLocation>
</comment>
<dbReference type="OrthoDB" id="3579861at2"/>
<feature type="domain" description="Polysaccharide chain length determinant N-terminal" evidence="10">
    <location>
        <begin position="10"/>
        <end position="88"/>
    </location>
</feature>
<evidence type="ECO:0000256" key="5">
    <source>
        <dbReference type="ARBA" id="ARBA00022989"/>
    </source>
</evidence>
<dbReference type="InterPro" id="IPR003856">
    <property type="entry name" value="LPS_length_determ_N"/>
</dbReference>
<dbReference type="Pfam" id="PF02706">
    <property type="entry name" value="Wzz"/>
    <property type="match status" value="1"/>
</dbReference>
<evidence type="ECO:0000256" key="3">
    <source>
        <dbReference type="ARBA" id="ARBA00022475"/>
    </source>
</evidence>
<feature type="transmembrane region" description="Helical" evidence="9">
    <location>
        <begin position="25"/>
        <end position="46"/>
    </location>
</feature>
<dbReference type="PANTHER" id="PTHR32309">
    <property type="entry name" value="TYROSINE-PROTEIN KINASE"/>
    <property type="match status" value="1"/>
</dbReference>
<keyword evidence="5 9" id="KW-1133">Transmembrane helix</keyword>
<name>A0A2N3WEE5_9PSEU</name>
<keyword evidence="4 9" id="KW-0812">Transmembrane</keyword>
<accession>A0A2N3WEE5</accession>
<evidence type="ECO:0000259" key="10">
    <source>
        <dbReference type="Pfam" id="PF02706"/>
    </source>
</evidence>
<evidence type="ECO:0000256" key="9">
    <source>
        <dbReference type="SAM" id="Phobius"/>
    </source>
</evidence>
<evidence type="ECO:0000256" key="7">
    <source>
        <dbReference type="SAM" id="Coils"/>
    </source>
</evidence>
<evidence type="ECO:0000313" key="13">
    <source>
        <dbReference type="Proteomes" id="UP000233750"/>
    </source>
</evidence>
<evidence type="ECO:0000313" key="11">
    <source>
        <dbReference type="EMBL" id="MBB2499616.1"/>
    </source>
</evidence>
<reference evidence="11 14" key="2">
    <citation type="submission" date="2020-08" db="EMBL/GenBank/DDBJ databases">
        <title>Amycolatopsis echigonensis JCM 21831.</title>
        <authorList>
            <person name="Tedsree N."/>
            <person name="Kuncharoen N."/>
            <person name="Likhitwitayawuid K."/>
            <person name="Tanasupawat S."/>
        </authorList>
    </citation>
    <scope>NUCLEOTIDE SEQUENCE [LARGE SCALE GENOMIC DNA]</scope>
    <source>
        <strain evidence="11 14">JCM 21831</strain>
    </source>
</reference>
<dbReference type="GO" id="GO:0005886">
    <property type="term" value="C:plasma membrane"/>
    <property type="evidence" value="ECO:0007669"/>
    <property type="project" value="UniProtKB-SubCell"/>
</dbReference>
<dbReference type="PANTHER" id="PTHR32309:SF31">
    <property type="entry name" value="CAPSULAR EXOPOLYSACCHARIDE FAMILY"/>
    <property type="match status" value="1"/>
</dbReference>
<keyword evidence="13" id="KW-1185">Reference proteome</keyword>
<reference evidence="12 13" key="1">
    <citation type="submission" date="2017-12" db="EMBL/GenBank/DDBJ databases">
        <title>Sequencing the genomes of 1000 Actinobacteria strains.</title>
        <authorList>
            <person name="Klenk H.-P."/>
        </authorList>
    </citation>
    <scope>NUCLEOTIDE SEQUENCE [LARGE SCALE GENOMIC DNA]</scope>
    <source>
        <strain evidence="12 13">DSM 45165</strain>
    </source>
</reference>
<evidence type="ECO:0000313" key="12">
    <source>
        <dbReference type="EMBL" id="PKV92227.1"/>
    </source>
</evidence>
<feature type="coiled-coil region" evidence="7">
    <location>
        <begin position="152"/>
        <end position="208"/>
    </location>
</feature>
<proteinExistence type="inferred from homology"/>
<dbReference type="InterPro" id="IPR050445">
    <property type="entry name" value="Bact_polysacc_biosynth/exp"/>
</dbReference>
<comment type="caution">
    <text evidence="12">The sequence shown here is derived from an EMBL/GenBank/DDBJ whole genome shotgun (WGS) entry which is preliminary data.</text>
</comment>
<feature type="compositionally biased region" description="Basic and acidic residues" evidence="8">
    <location>
        <begin position="495"/>
        <end position="536"/>
    </location>
</feature>
<dbReference type="RefSeq" id="WP_101436106.1">
    <property type="nucleotide sequence ID" value="NZ_JACJHR010000012.1"/>
</dbReference>
<sequence length="536" mass="56711">MSAEQTQPLVDLQRLVVALRRKRRFWLTTALAGLVLGCAVAILLPAPPTAVTKIMVIHPDDSPTDSGTLMRTDVAVLSTANMAAAALKRINSTESPSDFLKDYAGLGLTNNVMQVTVKAKTKDDAVAKAKALADAFIADHTQRTQAAATGRSKALLLQRDQAQAQLADIDNQAATEVAKGRNSNAGALEQLYTQRANLVSKIADLQNQAQQAGIGSPEVIAGTQIVDTPAIQPVSKLKTYGTDGGVGLALGLALGLAFAAVTALVRDRPVLRREISQHLGASVIAQVGVKPIGPAKLWRRSQAVTESGRVALTLARAAREDRASLSLLEIGAASTAAELAVELGRSLAEDGPVVLVDDLPGKELSRLPVEGNVQVVEAGDPAVARAVRRVGVGTAAPGTAWTDLSALGAETVLVVRAGFANTQWLHTVARQLADCGVPILGVVLVDPDPKDHTDGTLWDGLHTALRGRAAVVARKQEDPVAELELGGETKPIEWPGKRDTERRRRPLDRARPPLPHERMDVDPDAPTRRLKPVQES</sequence>
<evidence type="ECO:0000256" key="1">
    <source>
        <dbReference type="ARBA" id="ARBA00004651"/>
    </source>
</evidence>
<organism evidence="12 13">
    <name type="scientific">Amycolatopsis echigonensis</name>
    <dbReference type="NCBI Taxonomy" id="2576905"/>
    <lineage>
        <taxon>Bacteria</taxon>
        <taxon>Bacillati</taxon>
        <taxon>Actinomycetota</taxon>
        <taxon>Actinomycetes</taxon>
        <taxon>Pseudonocardiales</taxon>
        <taxon>Pseudonocardiaceae</taxon>
        <taxon>Amycolatopsis</taxon>
    </lineage>
</organism>
<keyword evidence="3" id="KW-1003">Cell membrane</keyword>
<dbReference type="Proteomes" id="UP000233750">
    <property type="component" value="Unassembled WGS sequence"/>
</dbReference>
<evidence type="ECO:0000256" key="2">
    <source>
        <dbReference type="ARBA" id="ARBA00006683"/>
    </source>
</evidence>
<accession>A0A8E1VWG0</accession>
<gene>
    <name evidence="12" type="ORF">ATK30_3023</name>
    <name evidence="11" type="ORF">H5411_10825</name>
</gene>
<dbReference type="Proteomes" id="UP000550260">
    <property type="component" value="Unassembled WGS sequence"/>
</dbReference>
<comment type="similarity">
    <text evidence="2">Belongs to the CpsC/CapA family.</text>
</comment>
<evidence type="ECO:0000313" key="14">
    <source>
        <dbReference type="Proteomes" id="UP000550260"/>
    </source>
</evidence>
<keyword evidence="7" id="KW-0175">Coiled coil</keyword>
<dbReference type="EMBL" id="PJMY01000003">
    <property type="protein sequence ID" value="PKV92227.1"/>
    <property type="molecule type" value="Genomic_DNA"/>
</dbReference>
<feature type="region of interest" description="Disordered" evidence="8">
    <location>
        <begin position="484"/>
        <end position="536"/>
    </location>
</feature>